<evidence type="ECO:0000313" key="2">
    <source>
        <dbReference type="EMBL" id="CAH1641994.1"/>
    </source>
</evidence>
<sequence length="164" mass="18515">MLSVPVQRSPSYVLRHNKMPGMLIESSERLLQGFDDIRARLTARERAAEQESKAKDKELHQLRGEVARLTKLLFEQNTPKLGARTRADGCETAPPEETAAEPRRKGGTLRTPEPIRKNSMLSDFSRARLTPVEIQGGRPRAKSVDLPAVQVPVRIKQLEERNKE</sequence>
<gene>
    <name evidence="2" type="ORF">SPLIT_LOCUS7350</name>
</gene>
<reference evidence="2" key="1">
    <citation type="submission" date="2022-02" db="EMBL/GenBank/DDBJ databases">
        <authorList>
            <person name="King R."/>
        </authorList>
    </citation>
    <scope>NUCLEOTIDE SEQUENCE</scope>
</reference>
<feature type="region of interest" description="Disordered" evidence="1">
    <location>
        <begin position="77"/>
        <end position="124"/>
    </location>
</feature>
<keyword evidence="3" id="KW-1185">Reference proteome</keyword>
<accession>A0A9P0I898</accession>
<dbReference type="AlphaFoldDB" id="A0A9P0I898"/>
<evidence type="ECO:0000313" key="3">
    <source>
        <dbReference type="Proteomes" id="UP001153321"/>
    </source>
</evidence>
<organism evidence="2 3">
    <name type="scientific">Spodoptera littoralis</name>
    <name type="common">Egyptian cotton leafworm</name>
    <dbReference type="NCBI Taxonomy" id="7109"/>
    <lineage>
        <taxon>Eukaryota</taxon>
        <taxon>Metazoa</taxon>
        <taxon>Ecdysozoa</taxon>
        <taxon>Arthropoda</taxon>
        <taxon>Hexapoda</taxon>
        <taxon>Insecta</taxon>
        <taxon>Pterygota</taxon>
        <taxon>Neoptera</taxon>
        <taxon>Endopterygota</taxon>
        <taxon>Lepidoptera</taxon>
        <taxon>Glossata</taxon>
        <taxon>Ditrysia</taxon>
        <taxon>Noctuoidea</taxon>
        <taxon>Noctuidae</taxon>
        <taxon>Amphipyrinae</taxon>
        <taxon>Spodoptera</taxon>
    </lineage>
</organism>
<evidence type="ECO:0000256" key="1">
    <source>
        <dbReference type="SAM" id="MobiDB-lite"/>
    </source>
</evidence>
<name>A0A9P0I898_SPOLI</name>
<dbReference type="Proteomes" id="UP001153321">
    <property type="component" value="Chromosome 25"/>
</dbReference>
<dbReference type="EMBL" id="LR824556">
    <property type="protein sequence ID" value="CAH1641994.1"/>
    <property type="molecule type" value="Genomic_DNA"/>
</dbReference>
<proteinExistence type="predicted"/>
<protein>
    <submittedName>
        <fullName evidence="2">Uncharacterized protein</fullName>
    </submittedName>
</protein>